<dbReference type="PANTHER" id="PTHR28141">
    <property type="entry name" value="2',3'-CYCLIC-NUCLEOTIDE 3'-PHOSPHODIESTERASE"/>
    <property type="match status" value="1"/>
</dbReference>
<reference evidence="2" key="1">
    <citation type="submission" date="2022-08" db="EMBL/GenBank/DDBJ databases">
        <authorList>
            <person name="Marques A."/>
        </authorList>
    </citation>
    <scope>NUCLEOTIDE SEQUENCE</scope>
    <source>
        <strain evidence="2">RhyPub2mFocal</strain>
        <tissue evidence="2">Leaves</tissue>
    </source>
</reference>
<feature type="chain" id="PRO_5043518709" evidence="1">
    <location>
        <begin position="19"/>
        <end position="218"/>
    </location>
</feature>
<accession>A0AAV8FVX4</accession>
<dbReference type="PIRSF" id="PIRSF017903">
    <property type="entry name" value="CPDase_plant"/>
    <property type="match status" value="1"/>
</dbReference>
<gene>
    <name evidence="2" type="ORF">LUZ62_048638</name>
</gene>
<dbReference type="InterPro" id="IPR009097">
    <property type="entry name" value="Cyclic_Pdiesterase"/>
</dbReference>
<dbReference type="GO" id="GO:0009187">
    <property type="term" value="P:cyclic nucleotide metabolic process"/>
    <property type="evidence" value="ECO:0007669"/>
    <property type="project" value="TreeGrafter"/>
</dbReference>
<dbReference type="Pfam" id="PF07823">
    <property type="entry name" value="CPDase"/>
    <property type="match status" value="1"/>
</dbReference>
<dbReference type="FunFam" id="3.90.1140.10:FF:000007">
    <property type="entry name" value="Cyclic phosphodiesterase"/>
    <property type="match status" value="1"/>
</dbReference>
<sequence length="218" mass="24465">MHLLQASSIFHLCTTSLSLTFSASLKTTKYMANPNPITQPKTEVYSVWALPPESLRPRLKSLMSGLRAEYDGPEFEPHITVVGAIRLTPESALEMIRSATSGLRPYKAKVASVSRGTFFYQCVYLLIEPTKEVVEASAHCCGHFGYQSSTSYMPHLSLLYQDLTDEEKDKAVKKAEELDKEIGGLEFEISEFALYKTDTEDKSLKSWEKIEVCHLDGK</sequence>
<dbReference type="AlphaFoldDB" id="A0AAV8FVX4"/>
<dbReference type="SUPFAM" id="SSF55144">
    <property type="entry name" value="LigT-like"/>
    <property type="match status" value="1"/>
</dbReference>
<comment type="caution">
    <text evidence="2">The sequence shown here is derived from an EMBL/GenBank/DDBJ whole genome shotgun (WGS) entry which is preliminary data.</text>
</comment>
<organism evidence="2 3">
    <name type="scientific">Rhynchospora pubera</name>
    <dbReference type="NCBI Taxonomy" id="906938"/>
    <lineage>
        <taxon>Eukaryota</taxon>
        <taxon>Viridiplantae</taxon>
        <taxon>Streptophyta</taxon>
        <taxon>Embryophyta</taxon>
        <taxon>Tracheophyta</taxon>
        <taxon>Spermatophyta</taxon>
        <taxon>Magnoliopsida</taxon>
        <taxon>Liliopsida</taxon>
        <taxon>Poales</taxon>
        <taxon>Cyperaceae</taxon>
        <taxon>Cyperoideae</taxon>
        <taxon>Rhynchosporeae</taxon>
        <taxon>Rhynchospora</taxon>
    </lineage>
</organism>
<dbReference type="InterPro" id="IPR012386">
    <property type="entry name" value="Cyclic-nucl_3Pdiesterase"/>
</dbReference>
<keyword evidence="3" id="KW-1185">Reference proteome</keyword>
<dbReference type="Proteomes" id="UP001140206">
    <property type="component" value="Chromosome 2"/>
</dbReference>
<evidence type="ECO:0000313" key="2">
    <source>
        <dbReference type="EMBL" id="KAJ4797392.1"/>
    </source>
</evidence>
<name>A0AAV8FVX4_9POAL</name>
<dbReference type="Gene3D" id="3.90.1140.10">
    <property type="entry name" value="Cyclic phosphodiesterase"/>
    <property type="match status" value="1"/>
</dbReference>
<protein>
    <submittedName>
        <fullName evidence="2">Cyclic phosphodiesterase</fullName>
    </submittedName>
</protein>
<dbReference type="PANTHER" id="PTHR28141:SF1">
    <property type="entry name" value="2',3'-CYCLIC-NUCLEOTIDE 3'-PHOSPHODIESTERASE"/>
    <property type="match status" value="1"/>
</dbReference>
<dbReference type="EMBL" id="JAMFTS010000002">
    <property type="protein sequence ID" value="KAJ4797392.1"/>
    <property type="molecule type" value="Genomic_DNA"/>
</dbReference>
<keyword evidence="1" id="KW-0732">Signal</keyword>
<evidence type="ECO:0000313" key="3">
    <source>
        <dbReference type="Proteomes" id="UP001140206"/>
    </source>
</evidence>
<feature type="signal peptide" evidence="1">
    <location>
        <begin position="1"/>
        <end position="18"/>
    </location>
</feature>
<evidence type="ECO:0000256" key="1">
    <source>
        <dbReference type="SAM" id="SignalP"/>
    </source>
</evidence>
<proteinExistence type="predicted"/>
<dbReference type="GO" id="GO:0004113">
    <property type="term" value="F:2',3'-cyclic-nucleotide 3'-phosphodiesterase activity"/>
    <property type="evidence" value="ECO:0007669"/>
    <property type="project" value="TreeGrafter"/>
</dbReference>